<dbReference type="SUPFAM" id="SSF55073">
    <property type="entry name" value="Nucleotide cyclase"/>
    <property type="match status" value="1"/>
</dbReference>
<dbReference type="PANTHER" id="PTHR33121">
    <property type="entry name" value="CYCLIC DI-GMP PHOSPHODIESTERASE PDEF"/>
    <property type="match status" value="1"/>
</dbReference>
<dbReference type="Proteomes" id="UP000244092">
    <property type="component" value="Unassembled WGS sequence"/>
</dbReference>
<dbReference type="Pfam" id="PF00990">
    <property type="entry name" value="GGDEF"/>
    <property type="match status" value="1"/>
</dbReference>
<dbReference type="InterPro" id="IPR000160">
    <property type="entry name" value="GGDEF_dom"/>
</dbReference>
<evidence type="ECO:0000256" key="1">
    <source>
        <dbReference type="SAM" id="Coils"/>
    </source>
</evidence>
<dbReference type="SMART" id="SM00052">
    <property type="entry name" value="EAL"/>
    <property type="match status" value="1"/>
</dbReference>
<protein>
    <submittedName>
        <fullName evidence="5">Diguanylate cyclase/phosphodiesterase</fullName>
    </submittedName>
</protein>
<sequence length="513" mass="56723">MARKQISLLTRMHQFWARALAWPPLLAFLPAISLIVFWFGGERALIMISALLPLIYLASGRMQKGFLHPRDAISGLLQRSAFEDLVEQTYLAVEAKGQNAAILCVILDEYDQVVERYGQSAADLVVRRVGERMTSALRADDAIGQYDEAQFAICTSSVRQLDLELCIQLAGRIQSAIEDPISVEGFSIYVSASVGFCHIKRAPGHTGAAWLDAALIALRDAGRHAPSAIRAYSDQMKKETRTRAELREEVAAALEAGQIQPWFQPQISTDTGQITGFEALARWSHPIRGLISPAEFLPAIEEAGLLERLAEVMMYHAFAALKAWDGASLDVPQVGVNFAGSELNNPRLTEKIKWELDRFDLTPDRLAVEVLETVVANSPDDVITRNINALGQLGCRIDLDDFGTGHASIASIRRFSVSRIKIDRSFVMKADRDPEQQRMISAILTMAERLGIETLAEGVETVGEHVLLAQLGCDHVQGFGIARPMPFEQTLDWITRHTAKLEDVPRIMDGKGK</sequence>
<gene>
    <name evidence="5" type="ORF">C8N31_10451</name>
</gene>
<comment type="caution">
    <text evidence="5">The sequence shown here is derived from an EMBL/GenBank/DDBJ whole genome shotgun (WGS) entry which is preliminary data.</text>
</comment>
<dbReference type="AlphaFoldDB" id="A0A2T6CF95"/>
<dbReference type="CDD" id="cd01948">
    <property type="entry name" value="EAL"/>
    <property type="match status" value="1"/>
</dbReference>
<evidence type="ECO:0000259" key="3">
    <source>
        <dbReference type="PROSITE" id="PS50883"/>
    </source>
</evidence>
<feature type="domain" description="EAL" evidence="3">
    <location>
        <begin position="243"/>
        <end position="498"/>
    </location>
</feature>
<evidence type="ECO:0000256" key="2">
    <source>
        <dbReference type="SAM" id="Phobius"/>
    </source>
</evidence>
<dbReference type="InterPro" id="IPR035919">
    <property type="entry name" value="EAL_sf"/>
</dbReference>
<keyword evidence="2" id="KW-0472">Membrane</keyword>
<feature type="domain" description="GGDEF" evidence="4">
    <location>
        <begin position="98"/>
        <end position="234"/>
    </location>
</feature>
<dbReference type="RefSeq" id="WP_025048054.1">
    <property type="nucleotide sequence ID" value="NZ_CP081109.1"/>
</dbReference>
<dbReference type="Pfam" id="PF00563">
    <property type="entry name" value="EAL"/>
    <property type="match status" value="1"/>
</dbReference>
<organism evidence="5 6">
    <name type="scientific">Sulfitobacter mediterraneus</name>
    <dbReference type="NCBI Taxonomy" id="83219"/>
    <lineage>
        <taxon>Bacteria</taxon>
        <taxon>Pseudomonadati</taxon>
        <taxon>Pseudomonadota</taxon>
        <taxon>Alphaproteobacteria</taxon>
        <taxon>Rhodobacterales</taxon>
        <taxon>Roseobacteraceae</taxon>
        <taxon>Sulfitobacter</taxon>
    </lineage>
</organism>
<dbReference type="GO" id="GO:0071111">
    <property type="term" value="F:cyclic-guanylate-specific phosphodiesterase activity"/>
    <property type="evidence" value="ECO:0007669"/>
    <property type="project" value="InterPro"/>
</dbReference>
<dbReference type="InterPro" id="IPR001633">
    <property type="entry name" value="EAL_dom"/>
</dbReference>
<dbReference type="NCBIfam" id="TIGR00254">
    <property type="entry name" value="GGDEF"/>
    <property type="match status" value="1"/>
</dbReference>
<keyword evidence="2" id="KW-1133">Transmembrane helix</keyword>
<evidence type="ECO:0000313" key="5">
    <source>
        <dbReference type="EMBL" id="PTX74172.1"/>
    </source>
</evidence>
<dbReference type="SUPFAM" id="SSF141868">
    <property type="entry name" value="EAL domain-like"/>
    <property type="match status" value="1"/>
</dbReference>
<dbReference type="PROSITE" id="PS50887">
    <property type="entry name" value="GGDEF"/>
    <property type="match status" value="1"/>
</dbReference>
<dbReference type="CDD" id="cd01949">
    <property type="entry name" value="GGDEF"/>
    <property type="match status" value="1"/>
</dbReference>
<dbReference type="OrthoDB" id="9814202at2"/>
<accession>A0A2T6CF95</accession>
<dbReference type="InterPro" id="IPR050706">
    <property type="entry name" value="Cyclic-di-GMP_PDE-like"/>
</dbReference>
<dbReference type="InterPro" id="IPR029787">
    <property type="entry name" value="Nucleotide_cyclase"/>
</dbReference>
<dbReference type="Gene3D" id="3.20.20.450">
    <property type="entry name" value="EAL domain"/>
    <property type="match status" value="1"/>
</dbReference>
<feature type="transmembrane region" description="Helical" evidence="2">
    <location>
        <begin position="20"/>
        <end position="38"/>
    </location>
</feature>
<dbReference type="PANTHER" id="PTHR33121:SF70">
    <property type="entry name" value="SIGNALING PROTEIN YKOW"/>
    <property type="match status" value="1"/>
</dbReference>
<dbReference type="EMBL" id="QBKU01000004">
    <property type="protein sequence ID" value="PTX74172.1"/>
    <property type="molecule type" value="Genomic_DNA"/>
</dbReference>
<evidence type="ECO:0000313" key="6">
    <source>
        <dbReference type="Proteomes" id="UP000244092"/>
    </source>
</evidence>
<dbReference type="Gene3D" id="3.30.70.270">
    <property type="match status" value="1"/>
</dbReference>
<dbReference type="PROSITE" id="PS50883">
    <property type="entry name" value="EAL"/>
    <property type="match status" value="1"/>
</dbReference>
<evidence type="ECO:0000259" key="4">
    <source>
        <dbReference type="PROSITE" id="PS50887"/>
    </source>
</evidence>
<proteinExistence type="predicted"/>
<feature type="coiled-coil region" evidence="1">
    <location>
        <begin position="229"/>
        <end position="256"/>
    </location>
</feature>
<dbReference type="InterPro" id="IPR043128">
    <property type="entry name" value="Rev_trsase/Diguanyl_cyclase"/>
</dbReference>
<reference evidence="5 6" key="1">
    <citation type="submission" date="2018-04" db="EMBL/GenBank/DDBJ databases">
        <title>Genomic Encyclopedia of Archaeal and Bacterial Type Strains, Phase II (KMG-II): from individual species to whole genera.</title>
        <authorList>
            <person name="Goeker M."/>
        </authorList>
    </citation>
    <scope>NUCLEOTIDE SEQUENCE [LARGE SCALE GENOMIC DNA]</scope>
    <source>
        <strain evidence="5 6">DSM 12244</strain>
    </source>
</reference>
<keyword evidence="1" id="KW-0175">Coiled coil</keyword>
<dbReference type="SMART" id="SM00267">
    <property type="entry name" value="GGDEF"/>
    <property type="match status" value="1"/>
</dbReference>
<name>A0A2T6CF95_9RHOB</name>
<keyword evidence="2" id="KW-0812">Transmembrane</keyword>